<dbReference type="RefSeq" id="WP_027699501.1">
    <property type="nucleotide sequence ID" value="NZ_DF820494.1"/>
</dbReference>
<dbReference type="Proteomes" id="UP000030643">
    <property type="component" value="Unassembled WGS sequence"/>
</dbReference>
<keyword evidence="2" id="KW-1185">Reference proteome</keyword>
<evidence type="ECO:0000313" key="2">
    <source>
        <dbReference type="Proteomes" id="UP000030643"/>
    </source>
</evidence>
<protein>
    <submittedName>
        <fullName evidence="1">Uncharacterized protein</fullName>
    </submittedName>
</protein>
<sequence length="98" mass="12004">MNKKIEFFLKRMTKLIPNYTENYPNALITQNDIAEFFIETIHSEFAWSRYWFNKYPNENSDDFSEKNAREFINLIQLLGEFNEWSNFSFEWQDLLDGR</sequence>
<gene>
    <name evidence="1" type="ORF">WOSG25_110140</name>
</gene>
<accession>A0A069D298</accession>
<reference evidence="2" key="1">
    <citation type="journal article" date="2014" name="Genome Announc.">
        <title>Draft genome sequence of Weissella oryzae SG25T, isolated from fermented rice grains.</title>
        <authorList>
            <person name="Tanizawa Y."/>
            <person name="Fujisawa T."/>
            <person name="Mochizuki T."/>
            <person name="Kaminuma E."/>
            <person name="Suzuki Y."/>
            <person name="Nakamura Y."/>
            <person name="Tohno M."/>
        </authorList>
    </citation>
    <scope>NUCLEOTIDE SEQUENCE [LARGE SCALE GENOMIC DNA]</scope>
    <source>
        <strain evidence="2">DSM 25784 / JCM 18191 / LMG 30913 / SG25</strain>
    </source>
</reference>
<proteinExistence type="predicted"/>
<organism evidence="1 2">
    <name type="scientific">Weissella oryzae (strain DSM 25784 / JCM 18191 / LMG 30913 / SG25)</name>
    <dbReference type="NCBI Taxonomy" id="1329250"/>
    <lineage>
        <taxon>Bacteria</taxon>
        <taxon>Bacillati</taxon>
        <taxon>Bacillota</taxon>
        <taxon>Bacilli</taxon>
        <taxon>Lactobacillales</taxon>
        <taxon>Lactobacillaceae</taxon>
        <taxon>Weissella</taxon>
    </lineage>
</organism>
<dbReference type="STRING" id="1329250.WOSG25_110140"/>
<name>A0A069D298_WEIOS</name>
<dbReference type="AlphaFoldDB" id="A0A069D298"/>
<evidence type="ECO:0000313" key="1">
    <source>
        <dbReference type="EMBL" id="GAK31536.1"/>
    </source>
</evidence>
<dbReference type="EMBL" id="DF820494">
    <property type="protein sequence ID" value="GAK31536.1"/>
    <property type="molecule type" value="Genomic_DNA"/>
</dbReference>